<evidence type="ECO:0000256" key="1">
    <source>
        <dbReference type="ARBA" id="ARBA00022723"/>
    </source>
</evidence>
<dbReference type="Proteomes" id="UP000677265">
    <property type="component" value="Unassembled WGS sequence"/>
</dbReference>
<keyword evidence="1 3" id="KW-0479">Metal-binding</keyword>
<gene>
    <name evidence="5" type="ORF">KHB02_020405</name>
    <name evidence="4" type="ORF">KHB02_45220</name>
</gene>
<dbReference type="GO" id="GO:0005829">
    <property type="term" value="C:cytosol"/>
    <property type="evidence" value="ECO:0007669"/>
    <property type="project" value="TreeGrafter"/>
</dbReference>
<reference evidence="4" key="1">
    <citation type="submission" date="2021-05" db="EMBL/GenBank/DDBJ databases">
        <title>Novel Bacillus species.</title>
        <authorList>
            <person name="Liu G."/>
        </authorList>
    </citation>
    <scope>NUCLEOTIDE SEQUENCE</scope>
    <source>
        <strain evidence="4 6">FJAT-50051</strain>
    </source>
</reference>
<comment type="caution">
    <text evidence="4">The sequence shown here is derived from an EMBL/GenBank/DDBJ whole genome shotgun (WGS) entry which is preliminary data.</text>
</comment>
<dbReference type="PANTHER" id="PTHR46124:SF2">
    <property type="entry name" value="D-AMINOACYL-TRNA DEACYLASE"/>
    <property type="match status" value="1"/>
</dbReference>
<dbReference type="GO" id="GO:0016788">
    <property type="term" value="F:hydrolase activity, acting on ester bonds"/>
    <property type="evidence" value="ECO:0007669"/>
    <property type="project" value="InterPro"/>
</dbReference>
<sequence>MLFDTHAHLNAEQFNEDLEEVISRAQEAGVTNMVVVGFDHPTITRAMELAESYEFIYACVGWHPVDAIDMTEEDLKWIEELAAHPKVVAIGEMGLDYHWDKSPKDIQKDVFRRQIRLAKKVKLPIVIHNREATQDIVEILKEEGAAEVGGIMHCFSGSAETAKECVNMNFYISLGGPVTFKNAKKPKEVAAEIPLDKLLIETDCPYLAPHPFRGKRNEPSYVKLVAEQIAEIKGLTYEEVAEATTQNAKKCFAIN</sequence>
<keyword evidence="6" id="KW-1185">Reference proteome</keyword>
<feature type="binding site" evidence="3">
    <location>
        <position position="203"/>
    </location>
    <ligand>
        <name>a divalent metal cation</name>
        <dbReference type="ChEBI" id="CHEBI:60240"/>
        <label>1</label>
    </ligand>
</feature>
<dbReference type="GO" id="GO:0004536">
    <property type="term" value="F:DNA nuclease activity"/>
    <property type="evidence" value="ECO:0007669"/>
    <property type="project" value="InterPro"/>
</dbReference>
<dbReference type="NCBIfam" id="TIGR00010">
    <property type="entry name" value="YchF/TatD family DNA exonuclease"/>
    <property type="match status" value="1"/>
</dbReference>
<dbReference type="CDD" id="cd01310">
    <property type="entry name" value="TatD_DNAse"/>
    <property type="match status" value="1"/>
</dbReference>
<dbReference type="EMBL" id="JAGYPE020000044">
    <property type="protein sequence ID" value="MCH6267890.1"/>
    <property type="molecule type" value="Genomic_DNA"/>
</dbReference>
<feature type="binding site" evidence="3">
    <location>
        <position position="6"/>
    </location>
    <ligand>
        <name>a divalent metal cation</name>
        <dbReference type="ChEBI" id="CHEBI:60240"/>
        <label>1</label>
    </ligand>
</feature>
<proteinExistence type="predicted"/>
<dbReference type="AlphaFoldDB" id="A0A942YF97"/>
<protein>
    <submittedName>
        <fullName evidence="4">TatD family hydrolase</fullName>
    </submittedName>
</protein>
<dbReference type="SUPFAM" id="SSF51556">
    <property type="entry name" value="Metallo-dependent hydrolases"/>
    <property type="match status" value="1"/>
</dbReference>
<dbReference type="PROSITE" id="PS01091">
    <property type="entry name" value="TATD_3"/>
    <property type="match status" value="1"/>
</dbReference>
<feature type="binding site" evidence="3">
    <location>
        <position position="92"/>
    </location>
    <ligand>
        <name>a divalent metal cation</name>
        <dbReference type="ChEBI" id="CHEBI:60240"/>
        <label>1</label>
    </ligand>
</feature>
<dbReference type="InterPro" id="IPR032466">
    <property type="entry name" value="Metal_Hydrolase"/>
</dbReference>
<evidence type="ECO:0000256" key="2">
    <source>
        <dbReference type="ARBA" id="ARBA00022801"/>
    </source>
</evidence>
<evidence type="ECO:0000256" key="3">
    <source>
        <dbReference type="PIRSR" id="PIRSR005902-1"/>
    </source>
</evidence>
<dbReference type="Pfam" id="PF01026">
    <property type="entry name" value="TatD_DNase"/>
    <property type="match status" value="1"/>
</dbReference>
<dbReference type="PANTHER" id="PTHR46124">
    <property type="entry name" value="D-AMINOACYL-TRNA DEACYLASE"/>
    <property type="match status" value="1"/>
</dbReference>
<feature type="binding site" evidence="3">
    <location>
        <position position="128"/>
    </location>
    <ligand>
        <name>a divalent metal cation</name>
        <dbReference type="ChEBI" id="CHEBI:60240"/>
        <label>2</label>
    </ligand>
</feature>
<dbReference type="InterPro" id="IPR015991">
    <property type="entry name" value="TatD/YcfH-like"/>
</dbReference>
<evidence type="ECO:0000313" key="4">
    <source>
        <dbReference type="EMBL" id="MBS4188558.1"/>
    </source>
</evidence>
<dbReference type="PROSITE" id="PS01137">
    <property type="entry name" value="TATD_1"/>
    <property type="match status" value="1"/>
</dbReference>
<dbReference type="FunFam" id="3.20.20.140:FF:000005">
    <property type="entry name" value="TatD family hydrolase"/>
    <property type="match status" value="1"/>
</dbReference>
<dbReference type="EMBL" id="JAGYPE010000014">
    <property type="protein sequence ID" value="MBS4188558.1"/>
    <property type="molecule type" value="Genomic_DNA"/>
</dbReference>
<dbReference type="RefSeq" id="WP_213148345.1">
    <property type="nucleotide sequence ID" value="NZ_JAGYPE020000044.1"/>
</dbReference>
<dbReference type="InterPro" id="IPR018228">
    <property type="entry name" value="DNase_TatD-rel_CS"/>
</dbReference>
<feature type="binding site" evidence="3">
    <location>
        <position position="153"/>
    </location>
    <ligand>
        <name>a divalent metal cation</name>
        <dbReference type="ChEBI" id="CHEBI:60240"/>
        <label>2</label>
    </ligand>
</feature>
<name>A0A942YF97_9BACI</name>
<evidence type="ECO:0000313" key="5">
    <source>
        <dbReference type="EMBL" id="MCH6267890.1"/>
    </source>
</evidence>
<dbReference type="Gene3D" id="3.20.20.140">
    <property type="entry name" value="Metal-dependent hydrolases"/>
    <property type="match status" value="1"/>
</dbReference>
<dbReference type="PIRSF" id="PIRSF005902">
    <property type="entry name" value="DNase_TatD"/>
    <property type="match status" value="1"/>
</dbReference>
<keyword evidence="2 4" id="KW-0378">Hydrolase</keyword>
<dbReference type="GO" id="GO:0046872">
    <property type="term" value="F:metal ion binding"/>
    <property type="evidence" value="ECO:0007669"/>
    <property type="project" value="UniProtKB-KW"/>
</dbReference>
<evidence type="ECO:0000313" key="6">
    <source>
        <dbReference type="Proteomes" id="UP000677265"/>
    </source>
</evidence>
<organism evidence="4">
    <name type="scientific">Neobacillus citreus</name>
    <dbReference type="NCBI Taxonomy" id="2833578"/>
    <lineage>
        <taxon>Bacteria</taxon>
        <taxon>Bacillati</taxon>
        <taxon>Bacillota</taxon>
        <taxon>Bacilli</taxon>
        <taxon>Bacillales</taxon>
        <taxon>Bacillaceae</taxon>
        <taxon>Neobacillus</taxon>
    </lineage>
</organism>
<accession>A0A942YF97</accession>
<feature type="binding site" evidence="3">
    <location>
        <position position="8"/>
    </location>
    <ligand>
        <name>a divalent metal cation</name>
        <dbReference type="ChEBI" id="CHEBI:60240"/>
        <label>1</label>
    </ligand>
</feature>
<dbReference type="InterPro" id="IPR001130">
    <property type="entry name" value="TatD-like"/>
</dbReference>